<evidence type="ECO:0000256" key="10">
    <source>
        <dbReference type="ARBA" id="ARBA00023204"/>
    </source>
</evidence>
<evidence type="ECO:0000259" key="17">
    <source>
        <dbReference type="PROSITE" id="PS51068"/>
    </source>
</evidence>
<feature type="binding site" evidence="15">
    <location>
        <position position="110"/>
    </location>
    <ligand>
        <name>DNA</name>
        <dbReference type="ChEBI" id="CHEBI:16991"/>
    </ligand>
</feature>
<comment type="catalytic activity">
    <reaction evidence="1 15">
        <text>Hydrolysis of DNA containing ring-opened 7-methylguanine residues, releasing 2,6-diamino-4-hydroxy-5-(N-methyl)formamidopyrimidine.</text>
        <dbReference type="EC" id="3.2.2.23"/>
    </reaction>
</comment>
<dbReference type="NCBIfam" id="TIGR00577">
    <property type="entry name" value="fpg"/>
    <property type="match status" value="1"/>
</dbReference>
<feature type="domain" description="FPG-type" evidence="16">
    <location>
        <begin position="237"/>
        <end position="271"/>
    </location>
</feature>
<dbReference type="PROSITE" id="PS01242">
    <property type="entry name" value="ZF_FPG_1"/>
    <property type="match status" value="1"/>
</dbReference>
<evidence type="ECO:0000313" key="18">
    <source>
        <dbReference type="EMBL" id="MBK1632235.1"/>
    </source>
</evidence>
<evidence type="ECO:0000256" key="6">
    <source>
        <dbReference type="ARBA" id="ARBA00022771"/>
    </source>
</evidence>
<comment type="function">
    <text evidence="15">Involved in base excision repair of DNA damaged by oxidation or by mutagenic agents. Acts as DNA glycosylase that recognizes and removes damaged bases. Has a preference for oxidized purines, such as 7,8-dihydro-8-oxoguanine (8-oxoG). Has AP (apurinic/apyrimidinic) lyase activity and introduces nicks in the DNA strand. Cleaves the DNA backbone by beta-delta elimination to generate a single-strand break at the site of the removed base with both 3'- and 5'-phosphates.</text>
</comment>
<evidence type="ECO:0000259" key="16">
    <source>
        <dbReference type="PROSITE" id="PS51066"/>
    </source>
</evidence>
<dbReference type="SUPFAM" id="SSF46946">
    <property type="entry name" value="S13-like H2TH domain"/>
    <property type="match status" value="1"/>
</dbReference>
<evidence type="ECO:0000256" key="3">
    <source>
        <dbReference type="ARBA" id="ARBA00011245"/>
    </source>
</evidence>
<name>A0ABS1CJX7_9GAMM</name>
<keyword evidence="5 15" id="KW-0227">DNA damage</keyword>
<dbReference type="InterPro" id="IPR015887">
    <property type="entry name" value="DNA_glyclase_Znf_dom_DNA_BS"/>
</dbReference>
<dbReference type="Pfam" id="PF06827">
    <property type="entry name" value="zf-FPG_IleRS"/>
    <property type="match status" value="1"/>
</dbReference>
<dbReference type="InterPro" id="IPR015886">
    <property type="entry name" value="H2TH_FPG"/>
</dbReference>
<evidence type="ECO:0000256" key="4">
    <source>
        <dbReference type="ARBA" id="ARBA00022723"/>
    </source>
</evidence>
<dbReference type="PANTHER" id="PTHR22993">
    <property type="entry name" value="FORMAMIDOPYRIMIDINE-DNA GLYCOSYLASE"/>
    <property type="match status" value="1"/>
</dbReference>
<keyword evidence="10 15" id="KW-0234">DNA repair</keyword>
<evidence type="ECO:0000256" key="12">
    <source>
        <dbReference type="ARBA" id="ARBA00023268"/>
    </source>
</evidence>
<feature type="active site" description="Proton donor" evidence="15">
    <location>
        <position position="3"/>
    </location>
</feature>
<evidence type="ECO:0000256" key="2">
    <source>
        <dbReference type="ARBA" id="ARBA00009409"/>
    </source>
</evidence>
<dbReference type="InterPro" id="IPR035937">
    <property type="entry name" value="FPG_N"/>
</dbReference>
<dbReference type="InterPro" id="IPR010979">
    <property type="entry name" value="Ribosomal_uS13-like_H2TH"/>
</dbReference>
<dbReference type="EMBL" id="NRRV01000043">
    <property type="protein sequence ID" value="MBK1632235.1"/>
    <property type="molecule type" value="Genomic_DNA"/>
</dbReference>
<dbReference type="HAMAP" id="MF_00103">
    <property type="entry name" value="Fapy_DNA_glycosyl"/>
    <property type="match status" value="1"/>
</dbReference>
<dbReference type="Pfam" id="PF06831">
    <property type="entry name" value="H2TH"/>
    <property type="match status" value="1"/>
</dbReference>
<keyword evidence="11 15" id="KW-0456">Lyase</keyword>
<organism evidence="18 19">
    <name type="scientific">Thiohalocapsa halophila</name>
    <dbReference type="NCBI Taxonomy" id="69359"/>
    <lineage>
        <taxon>Bacteria</taxon>
        <taxon>Pseudomonadati</taxon>
        <taxon>Pseudomonadota</taxon>
        <taxon>Gammaproteobacteria</taxon>
        <taxon>Chromatiales</taxon>
        <taxon>Chromatiaceae</taxon>
        <taxon>Thiohalocapsa</taxon>
    </lineage>
</organism>
<keyword evidence="8 15" id="KW-0862">Zinc</keyword>
<comment type="catalytic activity">
    <reaction evidence="14 15">
        <text>2'-deoxyribonucleotide-(2'-deoxyribose 5'-phosphate)-2'-deoxyribonucleotide-DNA = a 3'-end 2'-deoxyribonucleotide-(2,3-dehydro-2,3-deoxyribose 5'-phosphate)-DNA + a 5'-end 5'-phospho-2'-deoxyribonucleoside-DNA + H(+)</text>
        <dbReference type="Rhea" id="RHEA:66592"/>
        <dbReference type="Rhea" id="RHEA-COMP:13180"/>
        <dbReference type="Rhea" id="RHEA-COMP:16897"/>
        <dbReference type="Rhea" id="RHEA-COMP:17067"/>
        <dbReference type="ChEBI" id="CHEBI:15378"/>
        <dbReference type="ChEBI" id="CHEBI:136412"/>
        <dbReference type="ChEBI" id="CHEBI:157695"/>
        <dbReference type="ChEBI" id="CHEBI:167181"/>
        <dbReference type="EC" id="4.2.99.18"/>
    </reaction>
</comment>
<dbReference type="Gene3D" id="1.10.8.50">
    <property type="match status" value="1"/>
</dbReference>
<evidence type="ECO:0000256" key="11">
    <source>
        <dbReference type="ARBA" id="ARBA00023239"/>
    </source>
</evidence>
<keyword evidence="4 15" id="KW-0479">Metal-binding</keyword>
<evidence type="ECO:0000256" key="15">
    <source>
        <dbReference type="HAMAP-Rule" id="MF_00103"/>
    </source>
</evidence>
<evidence type="ECO:0000313" key="19">
    <source>
        <dbReference type="Proteomes" id="UP000748752"/>
    </source>
</evidence>
<dbReference type="SUPFAM" id="SSF57716">
    <property type="entry name" value="Glucocorticoid receptor-like (DNA-binding domain)"/>
    <property type="match status" value="1"/>
</dbReference>
<dbReference type="NCBIfam" id="NF002211">
    <property type="entry name" value="PRK01103.1"/>
    <property type="match status" value="1"/>
</dbReference>
<dbReference type="RefSeq" id="WP_200239634.1">
    <property type="nucleotide sequence ID" value="NZ_NRRV01000043.1"/>
</dbReference>
<keyword evidence="13 15" id="KW-0326">Glycosidase</keyword>
<evidence type="ECO:0000256" key="13">
    <source>
        <dbReference type="ARBA" id="ARBA00023295"/>
    </source>
</evidence>
<protein>
    <recommendedName>
        <fullName evidence="15">Formamidopyrimidine-DNA glycosylase</fullName>
        <shortName evidence="15">Fapy-DNA glycosylase</shortName>
        <ecNumber evidence="15">3.2.2.23</ecNumber>
    </recommendedName>
    <alternativeName>
        <fullName evidence="15">DNA-(apurinic or apyrimidinic site) lyase MutM</fullName>
        <shortName evidence="15">AP lyase MutM</shortName>
        <ecNumber evidence="15">4.2.99.18</ecNumber>
    </alternativeName>
</protein>
<dbReference type="CDD" id="cd08966">
    <property type="entry name" value="EcFpg-like_N"/>
    <property type="match status" value="1"/>
</dbReference>
<dbReference type="InterPro" id="IPR010663">
    <property type="entry name" value="Znf_FPG/IleRS"/>
</dbReference>
<dbReference type="SUPFAM" id="SSF81624">
    <property type="entry name" value="N-terminal domain of MutM-like DNA repair proteins"/>
    <property type="match status" value="1"/>
</dbReference>
<evidence type="ECO:0000256" key="8">
    <source>
        <dbReference type="ARBA" id="ARBA00022833"/>
    </source>
</evidence>
<evidence type="ECO:0000256" key="7">
    <source>
        <dbReference type="ARBA" id="ARBA00022801"/>
    </source>
</evidence>
<feature type="active site" description="Proton donor; for delta-elimination activity" evidence="15">
    <location>
        <position position="261"/>
    </location>
</feature>
<evidence type="ECO:0000256" key="14">
    <source>
        <dbReference type="ARBA" id="ARBA00044632"/>
    </source>
</evidence>
<dbReference type="PANTHER" id="PTHR22993:SF9">
    <property type="entry name" value="FORMAMIDOPYRIMIDINE-DNA GLYCOSYLASE"/>
    <property type="match status" value="1"/>
</dbReference>
<feature type="active site" description="Schiff-base intermediate with DNA" evidence="15">
    <location>
        <position position="2"/>
    </location>
</feature>
<sequence length="271" mass="29761">MPELPEVETSLRGIAPHLRGRRIVRLLARERRLRWPVPESVDAAVAGQPIEAVSRRAKYLLLHLPRGAVILHLGMSGSLRVLPAATPPALHDHIDLVLDDGRCLRLRDPRRFGSLHWAAPPVEAHPLLAQLGPEPLSPGFDGAHLYRLSRGRRAPVKTFIMDSHVVVGVGNIYASEALHRAGIHPHRPAGRIALPRYERLAASIKTVLAAAIAEGGTSLRDFVQEDGSPGYFARALQVYGRAGLPCPGCGEPVRQRRIGQRSSFYCPRCQR</sequence>
<dbReference type="InterPro" id="IPR012319">
    <property type="entry name" value="FPG_cat"/>
</dbReference>
<dbReference type="Gene3D" id="3.20.190.10">
    <property type="entry name" value="MutM-like, N-terminal"/>
    <property type="match status" value="1"/>
</dbReference>
<evidence type="ECO:0000256" key="1">
    <source>
        <dbReference type="ARBA" id="ARBA00001668"/>
    </source>
</evidence>
<evidence type="ECO:0000256" key="9">
    <source>
        <dbReference type="ARBA" id="ARBA00023125"/>
    </source>
</evidence>
<keyword evidence="12 15" id="KW-0511">Multifunctional enzyme</keyword>
<dbReference type="InterPro" id="IPR020629">
    <property type="entry name" value="FPG_Glyclase"/>
</dbReference>
<comment type="caution">
    <text evidence="18">The sequence shown here is derived from an EMBL/GenBank/DDBJ whole genome shotgun (WGS) entry which is preliminary data.</text>
</comment>
<accession>A0ABS1CJX7</accession>
<dbReference type="InterPro" id="IPR000214">
    <property type="entry name" value="Znf_DNA_glyclase/AP_lyase"/>
</dbReference>
<dbReference type="EC" id="4.2.99.18" evidence="15"/>
<dbReference type="SMART" id="SM00898">
    <property type="entry name" value="Fapy_DNA_glyco"/>
    <property type="match status" value="1"/>
</dbReference>
<keyword evidence="19" id="KW-1185">Reference proteome</keyword>
<dbReference type="Pfam" id="PF01149">
    <property type="entry name" value="Fapy_DNA_glyco"/>
    <property type="match status" value="1"/>
</dbReference>
<evidence type="ECO:0000256" key="5">
    <source>
        <dbReference type="ARBA" id="ARBA00022763"/>
    </source>
</evidence>
<dbReference type="EC" id="3.2.2.23" evidence="15"/>
<reference evidence="18 19" key="1">
    <citation type="journal article" date="2020" name="Microorganisms">
        <title>Osmotic Adaptation and Compatible Solute Biosynthesis of Phototrophic Bacteria as Revealed from Genome Analyses.</title>
        <authorList>
            <person name="Imhoff J.F."/>
            <person name="Rahn T."/>
            <person name="Kunzel S."/>
            <person name="Keller A."/>
            <person name="Neulinger S.C."/>
        </authorList>
    </citation>
    <scope>NUCLEOTIDE SEQUENCE [LARGE SCALE GENOMIC DNA]</scope>
    <source>
        <strain evidence="18 19">DSM 6210</strain>
    </source>
</reference>
<feature type="active site" description="Proton donor; for beta-elimination activity" evidence="15">
    <location>
        <position position="58"/>
    </location>
</feature>
<comment type="similarity">
    <text evidence="2 15">Belongs to the FPG family.</text>
</comment>
<dbReference type="Proteomes" id="UP000748752">
    <property type="component" value="Unassembled WGS sequence"/>
</dbReference>
<keyword evidence="7 15" id="KW-0378">Hydrolase</keyword>
<keyword evidence="9 15" id="KW-0238">DNA-binding</keyword>
<dbReference type="PROSITE" id="PS51066">
    <property type="entry name" value="ZF_FPG_2"/>
    <property type="match status" value="1"/>
</dbReference>
<keyword evidence="6 15" id="KW-0863">Zinc-finger</keyword>
<feature type="binding site" evidence="15">
    <location>
        <position position="152"/>
    </location>
    <ligand>
        <name>DNA</name>
        <dbReference type="ChEBI" id="CHEBI:16991"/>
    </ligand>
</feature>
<dbReference type="SMART" id="SM01232">
    <property type="entry name" value="H2TH"/>
    <property type="match status" value="1"/>
</dbReference>
<dbReference type="PROSITE" id="PS51068">
    <property type="entry name" value="FPG_CAT"/>
    <property type="match status" value="1"/>
</dbReference>
<proteinExistence type="inferred from homology"/>
<feature type="binding site" evidence="15">
    <location>
        <position position="91"/>
    </location>
    <ligand>
        <name>DNA</name>
        <dbReference type="ChEBI" id="CHEBI:16991"/>
    </ligand>
</feature>
<comment type="subunit">
    <text evidence="3 15">Monomer.</text>
</comment>
<gene>
    <name evidence="15" type="primary">mutM</name>
    <name evidence="15" type="synonym">fpg</name>
    <name evidence="18" type="ORF">CKO31_16115</name>
</gene>
<comment type="cofactor">
    <cofactor evidence="15">
        <name>Zn(2+)</name>
        <dbReference type="ChEBI" id="CHEBI:29105"/>
    </cofactor>
    <text evidence="15">Binds 1 zinc ion per subunit.</text>
</comment>
<feature type="domain" description="Formamidopyrimidine-DNA glycosylase catalytic" evidence="17">
    <location>
        <begin position="2"/>
        <end position="113"/>
    </location>
</feature>